<dbReference type="Proteomes" id="UP000242180">
    <property type="component" value="Unassembled WGS sequence"/>
</dbReference>
<dbReference type="InterPro" id="IPR001087">
    <property type="entry name" value="GDSL"/>
</dbReference>
<keyword evidence="3" id="KW-1185">Reference proteome</keyword>
<dbReference type="STRING" id="13706.A0A1X2HPN8"/>
<comment type="caution">
    <text evidence="2">The sequence shown here is derived from an EMBL/GenBank/DDBJ whole genome shotgun (WGS) entry which is preliminary data.</text>
</comment>
<accession>A0A1X2HPN8</accession>
<dbReference type="PANTHER" id="PTHR21325">
    <property type="entry name" value="PHOSPHOLIPASE B, PLB1"/>
    <property type="match status" value="1"/>
</dbReference>
<evidence type="ECO:0008006" key="4">
    <source>
        <dbReference type="Google" id="ProtNLM"/>
    </source>
</evidence>
<evidence type="ECO:0000313" key="2">
    <source>
        <dbReference type="EMBL" id="ORZ01350.1"/>
    </source>
</evidence>
<dbReference type="Gene3D" id="3.40.50.1110">
    <property type="entry name" value="SGNH hydrolase"/>
    <property type="match status" value="1"/>
</dbReference>
<dbReference type="InterPro" id="IPR038885">
    <property type="entry name" value="PLB1"/>
</dbReference>
<evidence type="ECO:0000256" key="1">
    <source>
        <dbReference type="SAM" id="SignalP"/>
    </source>
</evidence>
<feature type="signal peptide" evidence="1">
    <location>
        <begin position="1"/>
        <end position="22"/>
    </location>
</feature>
<sequence>MALGAVFSTVLVSAATSPAISGCPALTARNGPANASDLRPDDIKVIGAMGDSIMAGFAMHGMDPDGTGLLNISSLTEFRGQSYAIGGDESAVTIANFVNHYNSSVKGASQGSHVAELCYSDLCFSFFRFPKKDVLNAALSGAIAQNLDDEIDFMIKQMKSLPGVNYENDWKMITIQIGSNDQCASCLSPFSGEVTVEKYGNYVEKAIARINNEIPRVLVNLLGVFKVSQVYYLTKNQTYCHPLLGQSELQLNRVECSCFLGGDDALKGMDSLVDGYNEKLEGIYNKYQSLNNESFALAFQPANVDISSFPVDILSNVDCFHPNDKAHSWIARTF</sequence>
<dbReference type="InParanoid" id="A0A1X2HPN8"/>
<proteinExistence type="predicted"/>
<feature type="chain" id="PRO_5013367030" description="SGNH hydrolase-type esterase domain-containing protein" evidence="1">
    <location>
        <begin position="23"/>
        <end position="334"/>
    </location>
</feature>
<organism evidence="2 3">
    <name type="scientific">Syncephalastrum racemosum</name>
    <name type="common">Filamentous fungus</name>
    <dbReference type="NCBI Taxonomy" id="13706"/>
    <lineage>
        <taxon>Eukaryota</taxon>
        <taxon>Fungi</taxon>
        <taxon>Fungi incertae sedis</taxon>
        <taxon>Mucoromycota</taxon>
        <taxon>Mucoromycotina</taxon>
        <taxon>Mucoromycetes</taxon>
        <taxon>Mucorales</taxon>
        <taxon>Syncephalastraceae</taxon>
        <taxon>Syncephalastrum</taxon>
    </lineage>
</organism>
<dbReference type="GO" id="GO:0006644">
    <property type="term" value="P:phospholipid metabolic process"/>
    <property type="evidence" value="ECO:0007669"/>
    <property type="project" value="TreeGrafter"/>
</dbReference>
<dbReference type="OMA" id="FCDAEHG"/>
<evidence type="ECO:0000313" key="3">
    <source>
        <dbReference type="Proteomes" id="UP000242180"/>
    </source>
</evidence>
<dbReference type="OrthoDB" id="10265800at2759"/>
<dbReference type="AlphaFoldDB" id="A0A1X2HPN8"/>
<feature type="non-terminal residue" evidence="2">
    <location>
        <position position="334"/>
    </location>
</feature>
<gene>
    <name evidence="2" type="ORF">BCR43DRAFT_422978</name>
</gene>
<dbReference type="PANTHER" id="PTHR21325:SF31">
    <property type="entry name" value="GH22081P-RELATED"/>
    <property type="match status" value="1"/>
</dbReference>
<reference evidence="2 3" key="1">
    <citation type="submission" date="2016-07" db="EMBL/GenBank/DDBJ databases">
        <title>Pervasive Adenine N6-methylation of Active Genes in Fungi.</title>
        <authorList>
            <consortium name="DOE Joint Genome Institute"/>
            <person name="Mondo S.J."/>
            <person name="Dannebaum R.O."/>
            <person name="Kuo R.C."/>
            <person name="Labutti K."/>
            <person name="Haridas S."/>
            <person name="Kuo A."/>
            <person name="Salamov A."/>
            <person name="Ahrendt S.R."/>
            <person name="Lipzen A."/>
            <person name="Sullivan W."/>
            <person name="Andreopoulos W.B."/>
            <person name="Clum A."/>
            <person name="Lindquist E."/>
            <person name="Daum C."/>
            <person name="Ramamoorthy G.K."/>
            <person name="Gryganskyi A."/>
            <person name="Culley D."/>
            <person name="Magnuson J.K."/>
            <person name="James T.Y."/>
            <person name="O'Malley M.A."/>
            <person name="Stajich J.E."/>
            <person name="Spatafora J.W."/>
            <person name="Visel A."/>
            <person name="Grigoriev I.V."/>
        </authorList>
    </citation>
    <scope>NUCLEOTIDE SEQUENCE [LARGE SCALE GENOMIC DNA]</scope>
    <source>
        <strain evidence="2 3">NRRL 2496</strain>
    </source>
</reference>
<dbReference type="Pfam" id="PF00657">
    <property type="entry name" value="Lipase_GDSL"/>
    <property type="match status" value="1"/>
</dbReference>
<keyword evidence="1" id="KW-0732">Signal</keyword>
<dbReference type="InterPro" id="IPR036514">
    <property type="entry name" value="SGNH_hydro_sf"/>
</dbReference>
<name>A0A1X2HPN8_SYNRA</name>
<dbReference type="SUPFAM" id="SSF52266">
    <property type="entry name" value="SGNH hydrolase"/>
    <property type="match status" value="1"/>
</dbReference>
<dbReference type="EMBL" id="MCGN01000002">
    <property type="protein sequence ID" value="ORZ01350.1"/>
    <property type="molecule type" value="Genomic_DNA"/>
</dbReference>
<dbReference type="GO" id="GO:0004620">
    <property type="term" value="F:phospholipase activity"/>
    <property type="evidence" value="ECO:0007669"/>
    <property type="project" value="InterPro"/>
</dbReference>
<protein>
    <recommendedName>
        <fullName evidence="4">SGNH hydrolase-type esterase domain-containing protein</fullName>
    </recommendedName>
</protein>